<dbReference type="InterPro" id="IPR011453">
    <property type="entry name" value="DUF1559"/>
</dbReference>
<accession>A6DG94</accession>
<keyword evidence="4" id="KW-1185">Reference proteome</keyword>
<proteinExistence type="predicted"/>
<dbReference type="RefSeq" id="WP_007276941.1">
    <property type="nucleotide sequence ID" value="NZ_ABCK01000002.1"/>
</dbReference>
<dbReference type="Gene3D" id="3.30.700.10">
    <property type="entry name" value="Glycoprotein, Type 4 Pilin"/>
    <property type="match status" value="1"/>
</dbReference>
<comment type="caution">
    <text evidence="3">The sequence shown here is derived from an EMBL/GenBank/DDBJ whole genome shotgun (WGS) entry which is preliminary data.</text>
</comment>
<dbReference type="PANTHER" id="PTHR30093:SF2">
    <property type="entry name" value="TYPE II SECRETION SYSTEM PROTEIN H"/>
    <property type="match status" value="1"/>
</dbReference>
<dbReference type="InterPro" id="IPR012902">
    <property type="entry name" value="N_methyl_site"/>
</dbReference>
<dbReference type="PANTHER" id="PTHR30093">
    <property type="entry name" value="GENERAL SECRETION PATHWAY PROTEIN G"/>
    <property type="match status" value="1"/>
</dbReference>
<feature type="domain" description="DUF1559" evidence="2">
    <location>
        <begin position="31"/>
        <end position="77"/>
    </location>
</feature>
<dbReference type="EMBL" id="ABCK01000002">
    <property type="protein sequence ID" value="EDM29211.1"/>
    <property type="molecule type" value="Genomic_DNA"/>
</dbReference>
<dbReference type="Pfam" id="PF07596">
    <property type="entry name" value="SBP_bac_10"/>
    <property type="match status" value="1"/>
</dbReference>
<keyword evidence="1" id="KW-1133">Transmembrane helix</keyword>
<dbReference type="Proteomes" id="UP000004947">
    <property type="component" value="Unassembled WGS sequence"/>
</dbReference>
<dbReference type="SUPFAM" id="SSF54523">
    <property type="entry name" value="Pili subunits"/>
    <property type="match status" value="1"/>
</dbReference>
<evidence type="ECO:0000256" key="1">
    <source>
        <dbReference type="SAM" id="Phobius"/>
    </source>
</evidence>
<keyword evidence="1" id="KW-0812">Transmembrane</keyword>
<evidence type="ECO:0000313" key="4">
    <source>
        <dbReference type="Proteomes" id="UP000004947"/>
    </source>
</evidence>
<keyword evidence="1" id="KW-0472">Membrane</keyword>
<sequence>MENKQFSLIELLVVVAIIGILASLLMPSLKSARGSAKQASCKNNMKQLGIGILMYHGDQDEKIPYANINGSIDGWDSLIRSYLTTKTASGFWDSTEKIDSMRCPSARQPEIIGTIYTGTYAMPAGNANDATMTNLAVPHYGYRIVGGSPYRKISDLPDPTGTMALTEVDTSSGASRQGIGFFTHRADFQTNDGANGSSNDGSSNTTLNLHNRSNVNYLFADGHVESLYPLSTRVVGAGGPSSAWDGIWSVAAGD</sequence>
<dbReference type="OrthoDB" id="285651at2"/>
<dbReference type="InterPro" id="IPR045584">
    <property type="entry name" value="Pilin-like"/>
</dbReference>
<gene>
    <name evidence="3" type="ORF">LNTAR_22514</name>
</gene>
<dbReference type="AlphaFoldDB" id="A6DG94"/>
<dbReference type="eggNOG" id="COG2165">
    <property type="taxonomic scope" value="Bacteria"/>
</dbReference>
<reference evidence="3 4" key="1">
    <citation type="journal article" date="2010" name="J. Bacteriol.">
        <title>Genome sequence of Lentisphaera araneosa HTCC2155T, the type species of the order Lentisphaerales in the phylum Lentisphaerae.</title>
        <authorList>
            <person name="Thrash J.C."/>
            <person name="Cho J.C."/>
            <person name="Vergin K.L."/>
            <person name="Morris R.M."/>
            <person name="Giovannoni S.J."/>
        </authorList>
    </citation>
    <scope>NUCLEOTIDE SEQUENCE [LARGE SCALE GENOMIC DNA]</scope>
    <source>
        <strain evidence="3 4">HTCC2155</strain>
    </source>
</reference>
<organism evidence="3 4">
    <name type="scientific">Lentisphaera araneosa HTCC2155</name>
    <dbReference type="NCBI Taxonomy" id="313628"/>
    <lineage>
        <taxon>Bacteria</taxon>
        <taxon>Pseudomonadati</taxon>
        <taxon>Lentisphaerota</taxon>
        <taxon>Lentisphaeria</taxon>
        <taxon>Lentisphaerales</taxon>
        <taxon>Lentisphaeraceae</taxon>
        <taxon>Lentisphaera</taxon>
    </lineage>
</organism>
<protein>
    <recommendedName>
        <fullName evidence="2">DUF1559 domain-containing protein</fullName>
    </recommendedName>
</protein>
<dbReference type="STRING" id="313628.LNTAR_22514"/>
<feature type="transmembrane region" description="Helical" evidence="1">
    <location>
        <begin position="6"/>
        <end position="26"/>
    </location>
</feature>
<evidence type="ECO:0000259" key="2">
    <source>
        <dbReference type="Pfam" id="PF07596"/>
    </source>
</evidence>
<evidence type="ECO:0000313" key="3">
    <source>
        <dbReference type="EMBL" id="EDM29211.1"/>
    </source>
</evidence>
<dbReference type="NCBIfam" id="TIGR02532">
    <property type="entry name" value="IV_pilin_GFxxxE"/>
    <property type="match status" value="1"/>
</dbReference>
<name>A6DG94_9BACT</name>